<keyword evidence="1" id="KW-0472">Membrane</keyword>
<accession>A0A1K1LB48</accession>
<keyword evidence="1" id="KW-0812">Transmembrane</keyword>
<sequence length="133" mass="15000">MSDMSAAVSAALPLLEALFSLGVPGILLVLASIPALVIAVIFVLDYKHGKRVSKVLEAYREDTQESLRVMTEKFETSLREMNKKHDEVAEYYRKNVTLVKNYERMTDALQTLVVNNTRAVEHLSTIVETRSKM</sequence>
<keyword evidence="3" id="KW-1185">Reference proteome</keyword>
<evidence type="ECO:0000256" key="1">
    <source>
        <dbReference type="SAM" id="Phobius"/>
    </source>
</evidence>
<proteinExistence type="predicted"/>
<dbReference type="AlphaFoldDB" id="A0A1K1LB48"/>
<reference evidence="3" key="1">
    <citation type="submission" date="2016-10" db="EMBL/GenBank/DDBJ databases">
        <authorList>
            <person name="Wegmann U."/>
        </authorList>
    </citation>
    <scope>NUCLEOTIDE SEQUENCE [LARGE SCALE GENOMIC DNA]</scope>
</reference>
<organism evidence="2 3">
    <name type="scientific">Desulfovibrio piger</name>
    <dbReference type="NCBI Taxonomy" id="901"/>
    <lineage>
        <taxon>Bacteria</taxon>
        <taxon>Pseudomonadati</taxon>
        <taxon>Thermodesulfobacteriota</taxon>
        <taxon>Desulfovibrionia</taxon>
        <taxon>Desulfovibrionales</taxon>
        <taxon>Desulfovibrionaceae</taxon>
        <taxon>Desulfovibrio</taxon>
    </lineage>
</organism>
<dbReference type="Proteomes" id="UP000186323">
    <property type="component" value="Chromosome I"/>
</dbReference>
<evidence type="ECO:0000313" key="3">
    <source>
        <dbReference type="Proteomes" id="UP000186323"/>
    </source>
</evidence>
<dbReference type="KEGG" id="dpg:DESPIGER_0034"/>
<keyword evidence="1" id="KW-1133">Transmembrane helix</keyword>
<feature type="transmembrane region" description="Helical" evidence="1">
    <location>
        <begin position="27"/>
        <end position="44"/>
    </location>
</feature>
<evidence type="ECO:0000313" key="2">
    <source>
        <dbReference type="EMBL" id="SFV71939.1"/>
    </source>
</evidence>
<dbReference type="OrthoDB" id="5453268at2"/>
<dbReference type="RefSeq" id="WP_006006584.1">
    <property type="nucleotide sequence ID" value="NZ_CABKOD010000040.1"/>
</dbReference>
<dbReference type="EMBL" id="LT630450">
    <property type="protein sequence ID" value="SFV71939.1"/>
    <property type="molecule type" value="Genomic_DNA"/>
</dbReference>
<name>A0A1K1LB48_9BACT</name>
<gene>
    <name evidence="2" type="ORF">DESPIGER_0034</name>
</gene>
<protein>
    <submittedName>
        <fullName evidence="2">Uncharacterized protein</fullName>
    </submittedName>
</protein>